<proteinExistence type="predicted"/>
<protein>
    <submittedName>
        <fullName evidence="2">Uncharacterized protein</fullName>
    </submittedName>
</protein>
<organism evidence="1 2">
    <name type="scientific">Romanomermis culicivorax</name>
    <name type="common">Nematode worm</name>
    <dbReference type="NCBI Taxonomy" id="13658"/>
    <lineage>
        <taxon>Eukaryota</taxon>
        <taxon>Metazoa</taxon>
        <taxon>Ecdysozoa</taxon>
        <taxon>Nematoda</taxon>
        <taxon>Enoplea</taxon>
        <taxon>Dorylaimia</taxon>
        <taxon>Mermithida</taxon>
        <taxon>Mermithoidea</taxon>
        <taxon>Mermithidae</taxon>
        <taxon>Romanomermis</taxon>
    </lineage>
</organism>
<reference evidence="2" key="1">
    <citation type="submission" date="2022-11" db="UniProtKB">
        <authorList>
            <consortium name="WormBaseParasite"/>
        </authorList>
    </citation>
    <scope>IDENTIFICATION</scope>
</reference>
<sequence length="82" mass="9166">MFKNLKTVKMKDDLNISKYLKNKSGFRDSTYQLGEQIEKKDTVVGRLATVHCFSVGTGAFLAVDEFPRGTHATAPYGPINLR</sequence>
<dbReference type="WBParaSite" id="nRc.2.0.1.t43958-RA">
    <property type="protein sequence ID" value="nRc.2.0.1.t43958-RA"/>
    <property type="gene ID" value="nRc.2.0.1.g43958"/>
</dbReference>
<keyword evidence="1" id="KW-1185">Reference proteome</keyword>
<dbReference type="AlphaFoldDB" id="A0A915L2H8"/>
<name>A0A915L2H8_ROMCU</name>
<dbReference type="Proteomes" id="UP000887565">
    <property type="component" value="Unplaced"/>
</dbReference>
<accession>A0A915L2H8</accession>
<evidence type="ECO:0000313" key="2">
    <source>
        <dbReference type="WBParaSite" id="nRc.2.0.1.t43958-RA"/>
    </source>
</evidence>
<evidence type="ECO:0000313" key="1">
    <source>
        <dbReference type="Proteomes" id="UP000887565"/>
    </source>
</evidence>